<dbReference type="Pfam" id="PF17677">
    <property type="entry name" value="Glyco_hydro38C2"/>
    <property type="match status" value="1"/>
</dbReference>
<dbReference type="SUPFAM" id="SSF74650">
    <property type="entry name" value="Galactose mutarotase-like"/>
    <property type="match status" value="1"/>
</dbReference>
<dbReference type="GO" id="GO:0006013">
    <property type="term" value="P:mannose metabolic process"/>
    <property type="evidence" value="ECO:0007669"/>
    <property type="project" value="InterPro"/>
</dbReference>
<dbReference type="OrthoDB" id="10261055at2759"/>
<dbReference type="Gene3D" id="2.70.98.30">
    <property type="entry name" value="Golgi alpha-mannosidase II, domain 4"/>
    <property type="match status" value="1"/>
</dbReference>
<reference evidence="3 4" key="1">
    <citation type="submission" date="2016-07" db="EMBL/GenBank/DDBJ databases">
        <title>Pervasive Adenine N6-methylation of Active Genes in Fungi.</title>
        <authorList>
            <consortium name="DOE Joint Genome Institute"/>
            <person name="Mondo S.J."/>
            <person name="Dannebaum R.O."/>
            <person name="Kuo R.C."/>
            <person name="Labutti K."/>
            <person name="Haridas S."/>
            <person name="Kuo A."/>
            <person name="Salamov A."/>
            <person name="Ahrendt S.R."/>
            <person name="Lipzen A."/>
            <person name="Sullivan W."/>
            <person name="Andreopoulos W.B."/>
            <person name="Clum A."/>
            <person name="Lindquist E."/>
            <person name="Daum C."/>
            <person name="Ramamoorthy G.K."/>
            <person name="Gryganskyi A."/>
            <person name="Culley D."/>
            <person name="Magnuson J.K."/>
            <person name="James T.Y."/>
            <person name="O'Malley M.A."/>
            <person name="Stajich J.E."/>
            <person name="Spatafora J.W."/>
            <person name="Visel A."/>
            <person name="Grigoriev I.V."/>
        </authorList>
    </citation>
    <scope>NUCLEOTIDE SEQUENCE [LARGE SCALE GENOMIC DNA]</scope>
    <source>
        <strain evidence="3 4">JEL800</strain>
    </source>
</reference>
<dbReference type="STRING" id="329046.A0A1Y2BMQ3"/>
<gene>
    <name evidence="3" type="ORF">BCR33DRAFT_790654</name>
</gene>
<dbReference type="InterPro" id="IPR011682">
    <property type="entry name" value="Glyco_hydro_38_C"/>
</dbReference>
<evidence type="ECO:0000313" key="4">
    <source>
        <dbReference type="Proteomes" id="UP000193642"/>
    </source>
</evidence>
<organism evidence="3 4">
    <name type="scientific">Rhizoclosmatium globosum</name>
    <dbReference type="NCBI Taxonomy" id="329046"/>
    <lineage>
        <taxon>Eukaryota</taxon>
        <taxon>Fungi</taxon>
        <taxon>Fungi incertae sedis</taxon>
        <taxon>Chytridiomycota</taxon>
        <taxon>Chytridiomycota incertae sedis</taxon>
        <taxon>Chytridiomycetes</taxon>
        <taxon>Chytridiales</taxon>
        <taxon>Chytriomycetaceae</taxon>
        <taxon>Rhizoclosmatium</taxon>
    </lineage>
</organism>
<sequence length="292" mass="33076">MVREWGVAALVEAGPLRVVLAVKHPLTELSWLEQRIIITAADGKIEFENKVDWRENRICLKVEFPLNVNCDYATYETQFGYIQRPTHYNTSWDLARFEVCGHRYADLSEYGFGVALLNDSKYGYSTKGGVMRMSLLRSPKAPDDTTDMEIHEFRFALYAHKGAFLESDVVKKAYQYNEKPIVHPTLVSPTGLLAKEFFTVSKENFVLDTVKVAEDARVTGKNGQVDVVLRFYEAYGGRGIATVETLFNIKEARFCNILEDMEDAVTVEDGKNLVIPFAPFQIVTVRLLIGPN</sequence>
<evidence type="ECO:0000313" key="3">
    <source>
        <dbReference type="EMBL" id="ORY35980.1"/>
    </source>
</evidence>
<dbReference type="InterPro" id="IPR041147">
    <property type="entry name" value="GH38_C"/>
</dbReference>
<proteinExistence type="predicted"/>
<dbReference type="Proteomes" id="UP000193642">
    <property type="component" value="Unassembled WGS sequence"/>
</dbReference>
<dbReference type="GO" id="GO:0030246">
    <property type="term" value="F:carbohydrate binding"/>
    <property type="evidence" value="ECO:0007669"/>
    <property type="project" value="InterPro"/>
</dbReference>
<evidence type="ECO:0000259" key="2">
    <source>
        <dbReference type="Pfam" id="PF17677"/>
    </source>
</evidence>
<name>A0A1Y2BMQ3_9FUNG</name>
<dbReference type="Pfam" id="PF07748">
    <property type="entry name" value="Glyco_hydro_38C"/>
    <property type="match status" value="1"/>
</dbReference>
<evidence type="ECO:0000259" key="1">
    <source>
        <dbReference type="Pfam" id="PF07748"/>
    </source>
</evidence>
<keyword evidence="4" id="KW-1185">Reference proteome</keyword>
<keyword evidence="3" id="KW-0378">Hydrolase</keyword>
<feature type="domain" description="Glycosyl hydrolases family 38 C-terminal" evidence="2">
    <location>
        <begin position="204"/>
        <end position="285"/>
    </location>
</feature>
<feature type="domain" description="Glycosyl hydrolase family 38 C-terminal" evidence="1">
    <location>
        <begin position="8"/>
        <end position="144"/>
    </location>
</feature>
<dbReference type="PANTHER" id="PTHR46017">
    <property type="entry name" value="ALPHA-MANNOSIDASE 2C1"/>
    <property type="match status" value="1"/>
</dbReference>
<dbReference type="PANTHER" id="PTHR46017:SF1">
    <property type="entry name" value="ALPHA-MANNOSIDASE 2C1"/>
    <property type="match status" value="1"/>
</dbReference>
<dbReference type="InterPro" id="IPR011013">
    <property type="entry name" value="Gal_mutarotase_sf_dom"/>
</dbReference>
<dbReference type="EMBL" id="MCGO01000059">
    <property type="protein sequence ID" value="ORY35980.1"/>
    <property type="molecule type" value="Genomic_DNA"/>
</dbReference>
<dbReference type="AlphaFoldDB" id="A0A1Y2BMQ3"/>
<accession>A0A1Y2BMQ3</accession>
<dbReference type="GO" id="GO:0009313">
    <property type="term" value="P:oligosaccharide catabolic process"/>
    <property type="evidence" value="ECO:0007669"/>
    <property type="project" value="TreeGrafter"/>
</dbReference>
<protein>
    <submittedName>
        <fullName evidence="3">Glycosyl hydrolases 38</fullName>
    </submittedName>
</protein>
<dbReference type="GO" id="GO:0004559">
    <property type="term" value="F:alpha-mannosidase activity"/>
    <property type="evidence" value="ECO:0007669"/>
    <property type="project" value="InterPro"/>
</dbReference>
<comment type="caution">
    <text evidence="3">The sequence shown here is derived from an EMBL/GenBank/DDBJ whole genome shotgun (WGS) entry which is preliminary data.</text>
</comment>